<dbReference type="RefSeq" id="WP_045580731.1">
    <property type="nucleotide sequence ID" value="NZ_CP012401.1"/>
</dbReference>
<protein>
    <submittedName>
        <fullName evidence="7">ABC transporter</fullName>
    </submittedName>
</protein>
<dbReference type="GO" id="GO:0016887">
    <property type="term" value="F:ATP hydrolysis activity"/>
    <property type="evidence" value="ECO:0007669"/>
    <property type="project" value="InterPro"/>
</dbReference>
<dbReference type="PANTHER" id="PTHR24220:SF689">
    <property type="entry name" value="LIPOPROTEIN-RELEASING SYSTEM ATP-BINDING PROTEIN LOLD"/>
    <property type="match status" value="1"/>
</dbReference>
<dbReference type="GO" id="GO:0022857">
    <property type="term" value="F:transmembrane transporter activity"/>
    <property type="evidence" value="ECO:0007669"/>
    <property type="project" value="TreeGrafter"/>
</dbReference>
<evidence type="ECO:0000256" key="2">
    <source>
        <dbReference type="ARBA" id="ARBA00022519"/>
    </source>
</evidence>
<reference evidence="8" key="1">
    <citation type="submission" date="2015-08" db="EMBL/GenBank/DDBJ databases">
        <title>Complete Genome Sequence of Azospirillum thiophilum BV-S.</title>
        <authorList>
            <person name="Fomenkov A."/>
            <person name="Vincze T."/>
            <person name="Grabovich M."/>
            <person name="Dubinina G."/>
            <person name="Orlova M."/>
            <person name="Belousova E."/>
            <person name="Roberts R.J."/>
        </authorList>
    </citation>
    <scope>NUCLEOTIDE SEQUENCE [LARGE SCALE GENOMIC DNA]</scope>
    <source>
        <strain evidence="8">BV-S</strain>
    </source>
</reference>
<dbReference type="KEGG" id="ati:AL072_08305"/>
<dbReference type="Pfam" id="PF00005">
    <property type="entry name" value="ABC_tran"/>
    <property type="match status" value="1"/>
</dbReference>
<dbReference type="EMBL" id="CP012401">
    <property type="protein sequence ID" value="ALG70914.1"/>
    <property type="molecule type" value="Genomic_DNA"/>
</dbReference>
<evidence type="ECO:0000256" key="3">
    <source>
        <dbReference type="ARBA" id="ARBA00022741"/>
    </source>
</evidence>
<dbReference type="PROSITE" id="PS50893">
    <property type="entry name" value="ABC_TRANSPORTER_2"/>
    <property type="match status" value="1"/>
</dbReference>
<sequence length="247" mass="26684">MSDAAIMEPMLELKGIVRRFEQAGETLEVLRGVDLTVGAGELVALVGPSGAGKSTLLHIAGLLERPTAGSVRIAGTDVSNLDDGKRTEVRRRSIGFVYQFHHLLPEFTARENIVLPQMIAGVPKSVARQRADELLRMVGLEQRGTHRPARLSGGEQQRVAIARALANAPSLLIADEPTGNLDPHTAEHVFAMLSAIVRQAKVGALVATHNLELARRMDRVLEMRDGLLVEYQPSDLVPFTEAAPEGA</sequence>
<dbReference type="GO" id="GO:0005524">
    <property type="term" value="F:ATP binding"/>
    <property type="evidence" value="ECO:0007669"/>
    <property type="project" value="UniProtKB-KW"/>
</dbReference>
<dbReference type="InterPro" id="IPR003593">
    <property type="entry name" value="AAA+_ATPase"/>
</dbReference>
<organism evidence="7 8">
    <name type="scientific">Azospirillum thiophilum</name>
    <dbReference type="NCBI Taxonomy" id="528244"/>
    <lineage>
        <taxon>Bacteria</taxon>
        <taxon>Pseudomonadati</taxon>
        <taxon>Pseudomonadota</taxon>
        <taxon>Alphaproteobacteria</taxon>
        <taxon>Rhodospirillales</taxon>
        <taxon>Azospirillaceae</taxon>
        <taxon>Azospirillum</taxon>
    </lineage>
</organism>
<dbReference type="InterPro" id="IPR003439">
    <property type="entry name" value="ABC_transporter-like_ATP-bd"/>
</dbReference>
<dbReference type="InterPro" id="IPR027417">
    <property type="entry name" value="P-loop_NTPase"/>
</dbReference>
<dbReference type="InterPro" id="IPR015854">
    <property type="entry name" value="ABC_transpr_LolD-like"/>
</dbReference>
<dbReference type="PANTHER" id="PTHR24220">
    <property type="entry name" value="IMPORT ATP-BINDING PROTEIN"/>
    <property type="match status" value="1"/>
</dbReference>
<dbReference type="Proteomes" id="UP000069935">
    <property type="component" value="Chromosome 1"/>
</dbReference>
<reference evidence="7 8" key="2">
    <citation type="journal article" date="2016" name="Genome Announc.">
        <title>Complete Genome Sequence of a Strain of Azospirillum thiophilum Isolated from a Sulfide Spring.</title>
        <authorList>
            <person name="Fomenkov A."/>
            <person name="Vincze T."/>
            <person name="Grabovich M."/>
            <person name="Anton B.P."/>
            <person name="Dubinina G."/>
            <person name="Orlova M."/>
            <person name="Belousova E."/>
            <person name="Roberts R.J."/>
        </authorList>
    </citation>
    <scope>NUCLEOTIDE SEQUENCE [LARGE SCALE GENOMIC DNA]</scope>
    <source>
        <strain evidence="7 8">BV-S</strain>
    </source>
</reference>
<gene>
    <name evidence="7" type="ORF">AL072_08305</name>
</gene>
<keyword evidence="3" id="KW-0547">Nucleotide-binding</keyword>
<dbReference type="GO" id="GO:0089705">
    <property type="term" value="P:protein localization to outer membrane"/>
    <property type="evidence" value="ECO:0007669"/>
    <property type="project" value="TreeGrafter"/>
</dbReference>
<proteinExistence type="inferred from homology"/>
<evidence type="ECO:0000259" key="6">
    <source>
        <dbReference type="PROSITE" id="PS50893"/>
    </source>
</evidence>
<evidence type="ECO:0000256" key="5">
    <source>
        <dbReference type="ARBA" id="ARBA00038388"/>
    </source>
</evidence>
<dbReference type="SMART" id="SM00382">
    <property type="entry name" value="AAA"/>
    <property type="match status" value="1"/>
</dbReference>
<keyword evidence="2" id="KW-0472">Membrane</keyword>
<dbReference type="CDD" id="cd03255">
    <property type="entry name" value="ABC_MJ0796_LolCDE_FtsE"/>
    <property type="match status" value="1"/>
</dbReference>
<dbReference type="AlphaFoldDB" id="A0AAC9EXA2"/>
<keyword evidence="2" id="KW-0997">Cell inner membrane</keyword>
<dbReference type="FunFam" id="3.40.50.300:FF:000032">
    <property type="entry name" value="Export ABC transporter ATP-binding protein"/>
    <property type="match status" value="1"/>
</dbReference>
<dbReference type="PROSITE" id="PS00211">
    <property type="entry name" value="ABC_TRANSPORTER_1"/>
    <property type="match status" value="1"/>
</dbReference>
<dbReference type="InterPro" id="IPR017871">
    <property type="entry name" value="ABC_transporter-like_CS"/>
</dbReference>
<keyword evidence="1" id="KW-0813">Transport</keyword>
<feature type="domain" description="ABC transporter" evidence="6">
    <location>
        <begin position="11"/>
        <end position="247"/>
    </location>
</feature>
<evidence type="ECO:0000313" key="7">
    <source>
        <dbReference type="EMBL" id="ALG70914.1"/>
    </source>
</evidence>
<keyword evidence="4" id="KW-0067">ATP-binding</keyword>
<accession>A0AAC9EXA2</accession>
<evidence type="ECO:0000313" key="8">
    <source>
        <dbReference type="Proteomes" id="UP000069935"/>
    </source>
</evidence>
<name>A0AAC9EXA2_9PROT</name>
<dbReference type="InterPro" id="IPR017911">
    <property type="entry name" value="MacB-like_ATP-bd"/>
</dbReference>
<keyword evidence="8" id="KW-1185">Reference proteome</keyword>
<dbReference type="SUPFAM" id="SSF52540">
    <property type="entry name" value="P-loop containing nucleoside triphosphate hydrolases"/>
    <property type="match status" value="1"/>
</dbReference>
<evidence type="ECO:0000256" key="1">
    <source>
        <dbReference type="ARBA" id="ARBA00022448"/>
    </source>
</evidence>
<dbReference type="Gene3D" id="3.40.50.300">
    <property type="entry name" value="P-loop containing nucleotide triphosphate hydrolases"/>
    <property type="match status" value="1"/>
</dbReference>
<dbReference type="GO" id="GO:0005886">
    <property type="term" value="C:plasma membrane"/>
    <property type="evidence" value="ECO:0007669"/>
    <property type="project" value="TreeGrafter"/>
</dbReference>
<comment type="similarity">
    <text evidence="5">Belongs to the ABC transporter superfamily. Macrolide exporter (TC 3.A.1.122) family.</text>
</comment>
<dbReference type="GO" id="GO:0044874">
    <property type="term" value="P:lipoprotein localization to outer membrane"/>
    <property type="evidence" value="ECO:0007669"/>
    <property type="project" value="TreeGrafter"/>
</dbReference>
<dbReference type="GO" id="GO:0098796">
    <property type="term" value="C:membrane protein complex"/>
    <property type="evidence" value="ECO:0007669"/>
    <property type="project" value="UniProtKB-ARBA"/>
</dbReference>
<keyword evidence="2" id="KW-1003">Cell membrane</keyword>
<evidence type="ECO:0000256" key="4">
    <source>
        <dbReference type="ARBA" id="ARBA00022840"/>
    </source>
</evidence>